<proteinExistence type="predicted"/>
<dbReference type="AlphaFoldDB" id="A0A1R4GNV9"/>
<dbReference type="Pfam" id="PF12502">
    <property type="entry name" value="DUF3710"/>
    <property type="match status" value="1"/>
</dbReference>
<feature type="region of interest" description="Disordered" evidence="1">
    <location>
        <begin position="1"/>
        <end position="25"/>
    </location>
</feature>
<accession>A0A1R4GNV9</accession>
<reference evidence="2 3" key="1">
    <citation type="submission" date="2017-02" db="EMBL/GenBank/DDBJ databases">
        <authorList>
            <person name="Peterson S.W."/>
        </authorList>
    </citation>
    <scope>NUCLEOTIDE SEQUENCE [LARGE SCALE GENOMIC DNA]</scope>
    <source>
        <strain evidence="2 3">B Ar 00.02</strain>
    </source>
</reference>
<evidence type="ECO:0000313" key="2">
    <source>
        <dbReference type="EMBL" id="SJM69871.1"/>
    </source>
</evidence>
<evidence type="ECO:0000313" key="3">
    <source>
        <dbReference type="Proteomes" id="UP000195913"/>
    </source>
</evidence>
<organism evidence="2 3">
    <name type="scientific">Arthrobacter rhombi</name>
    <dbReference type="NCBI Taxonomy" id="71253"/>
    <lineage>
        <taxon>Bacteria</taxon>
        <taxon>Bacillati</taxon>
        <taxon>Actinomycetota</taxon>
        <taxon>Actinomycetes</taxon>
        <taxon>Micrococcales</taxon>
        <taxon>Micrococcaceae</taxon>
        <taxon>Arthrobacter</taxon>
    </lineage>
</organism>
<evidence type="ECO:0000256" key="1">
    <source>
        <dbReference type="SAM" id="MobiDB-lite"/>
    </source>
</evidence>
<keyword evidence="3" id="KW-1185">Reference proteome</keyword>
<name>A0A1R4GNV9_9MICC</name>
<dbReference type="EMBL" id="FUHW01000038">
    <property type="protein sequence ID" value="SJM69871.1"/>
    <property type="molecule type" value="Genomic_DNA"/>
</dbReference>
<feature type="region of interest" description="Disordered" evidence="1">
    <location>
        <begin position="193"/>
        <end position="246"/>
    </location>
</feature>
<dbReference type="InterPro" id="IPR022183">
    <property type="entry name" value="DUF3710"/>
</dbReference>
<dbReference type="RefSeq" id="WP_086999888.1">
    <property type="nucleotide sequence ID" value="NZ_FUHW01000038.1"/>
</dbReference>
<gene>
    <name evidence="2" type="ORF">FM101_12105</name>
</gene>
<dbReference type="Proteomes" id="UP000195913">
    <property type="component" value="Unassembled WGS sequence"/>
</dbReference>
<sequence length="246" mass="26579">MIFKRRTNSTNDDAATTPEDEQLPDADVVAAGNEQGPFDIDEAPDHGHYIDLGALKIEPIEGMQLRLEVEEGSQRVIAAALELDGSRLQLQVFAAPKSSGLWDGISAQIEESIGEQNGKIDRVEGRFGTELVARVPADGPDGEQGFMVARFIGIDGGRWFLRAVVGGPATLDRAQAERLEDRLARVVVERGNQPMPPQELLPLTMPAGAVTRSANDAEETEDTTDSSNERGLQGRPERGPEITEIG</sequence>
<evidence type="ECO:0008006" key="4">
    <source>
        <dbReference type="Google" id="ProtNLM"/>
    </source>
</evidence>
<feature type="compositionally biased region" description="Basic and acidic residues" evidence="1">
    <location>
        <begin position="235"/>
        <end position="246"/>
    </location>
</feature>
<protein>
    <recommendedName>
        <fullName evidence="4">DUF3710 domain-containing protein</fullName>
    </recommendedName>
</protein>